<feature type="transmembrane region" description="Helical" evidence="1">
    <location>
        <begin position="56"/>
        <end position="73"/>
    </location>
</feature>
<evidence type="ECO:0000313" key="3">
    <source>
        <dbReference type="EMBL" id="MCB6518621.1"/>
    </source>
</evidence>
<dbReference type="EMBL" id="WKLT01000012">
    <property type="protein sequence ID" value="MRY58995.1"/>
    <property type="molecule type" value="Genomic_DNA"/>
</dbReference>
<feature type="transmembrane region" description="Helical" evidence="1">
    <location>
        <begin position="128"/>
        <end position="148"/>
    </location>
</feature>
<reference evidence="6" key="5">
    <citation type="submission" date="2023-03" db="EMBL/GenBank/DDBJ databases">
        <title>Parabacteroides distasonis, a bacteria resistant against UC.</title>
        <authorList>
            <person name="Dai W."/>
        </authorList>
    </citation>
    <scope>NUCLEOTIDE SEQUENCE</scope>
    <source>
        <strain evidence="6">F1-28</strain>
    </source>
</reference>
<feature type="transmembrane region" description="Helical" evidence="1">
    <location>
        <begin position="316"/>
        <end position="335"/>
    </location>
</feature>
<evidence type="ECO:0000256" key="1">
    <source>
        <dbReference type="SAM" id="Phobius"/>
    </source>
</evidence>
<reference evidence="3" key="3">
    <citation type="submission" date="2021-10" db="EMBL/GenBank/DDBJ databases">
        <title>Collection of gut derived symbiotic bacterial strains cultured from healthy donors.</title>
        <authorList>
            <person name="Lin H."/>
            <person name="Littmann E."/>
            <person name="Kohout C."/>
            <person name="Pamer E.G."/>
        </authorList>
    </citation>
    <scope>NUCLEOTIDE SEQUENCE</scope>
    <source>
        <strain evidence="3">DFI.2.94</strain>
    </source>
</reference>
<dbReference type="Proteomes" id="UP000463337">
    <property type="component" value="Unassembled WGS sequence"/>
</dbReference>
<dbReference type="EMBL" id="JAJCNI010000014">
    <property type="protein sequence ID" value="MCB6518621.1"/>
    <property type="molecule type" value="Genomic_DNA"/>
</dbReference>
<feature type="transmembrane region" description="Helical" evidence="1">
    <location>
        <begin position="287"/>
        <end position="304"/>
    </location>
</feature>
<dbReference type="AlphaFoldDB" id="A0A174T7F7"/>
<dbReference type="EMBL" id="CYXP01000012">
    <property type="protein sequence ID" value="CUN32591.1"/>
    <property type="molecule type" value="Genomic_DNA"/>
</dbReference>
<dbReference type="Proteomes" id="UP001221009">
    <property type="component" value="Chromosome"/>
</dbReference>
<keyword evidence="1" id="KW-1133">Transmembrane helix</keyword>
<feature type="transmembrane region" description="Helical" evidence="1">
    <location>
        <begin position="365"/>
        <end position="386"/>
    </location>
</feature>
<reference evidence="5 8" key="2">
    <citation type="journal article" date="2019" name="Nat. Med.">
        <title>A library of human gut bacterial isolates paired with longitudinal multiomics data enables mechanistic microbiome research.</title>
        <authorList>
            <person name="Poyet M."/>
            <person name="Groussin M."/>
            <person name="Gibbons S.M."/>
            <person name="Avila-Pacheco J."/>
            <person name="Jiang X."/>
            <person name="Kearney S.M."/>
            <person name="Perrotta A.R."/>
            <person name="Berdy B."/>
            <person name="Zhao S."/>
            <person name="Lieberman T.D."/>
            <person name="Swanson P.K."/>
            <person name="Smith M."/>
            <person name="Roesemann S."/>
            <person name="Alexander J.E."/>
            <person name="Rich S.A."/>
            <person name="Livny J."/>
            <person name="Vlamakis H."/>
            <person name="Clish C."/>
            <person name="Bullock K."/>
            <person name="Deik A."/>
            <person name="Scott J."/>
            <person name="Pierce K.A."/>
            <person name="Xavier R.J."/>
            <person name="Alm E.J."/>
        </authorList>
    </citation>
    <scope>NUCLEOTIDE SEQUENCE [LARGE SCALE GENOMIC DNA]</scope>
    <source>
        <strain evidence="5 8">BIOML-A41</strain>
    </source>
</reference>
<evidence type="ECO:0000313" key="8">
    <source>
        <dbReference type="Proteomes" id="UP000463337"/>
    </source>
</evidence>
<dbReference type="EMBL" id="JAQMPX010000006">
    <property type="protein sequence ID" value="MDB9137164.1"/>
    <property type="molecule type" value="Genomic_DNA"/>
</dbReference>
<protein>
    <submittedName>
        <fullName evidence="3">EpsG family protein</fullName>
    </submittedName>
</protein>
<dbReference type="EMBL" id="CP120353">
    <property type="protein sequence ID" value="WET64420.1"/>
    <property type="molecule type" value="Genomic_DNA"/>
</dbReference>
<feature type="transmembrane region" description="Helical" evidence="1">
    <location>
        <begin position="26"/>
        <end position="49"/>
    </location>
</feature>
<dbReference type="InterPro" id="IPR049458">
    <property type="entry name" value="EpsG-like"/>
</dbReference>
<dbReference type="RefSeq" id="WP_048928345.1">
    <property type="nucleotide sequence ID" value="NZ_AP019729.1"/>
</dbReference>
<feature type="transmembrane region" description="Helical" evidence="1">
    <location>
        <begin position="239"/>
        <end position="267"/>
    </location>
</feature>
<dbReference type="Pfam" id="PF14897">
    <property type="entry name" value="EpsG"/>
    <property type="match status" value="1"/>
</dbReference>
<accession>A0A174T7F7</accession>
<feature type="transmembrane region" description="Helical" evidence="1">
    <location>
        <begin position="341"/>
        <end position="358"/>
    </location>
</feature>
<reference evidence="2 7" key="1">
    <citation type="submission" date="2015-09" db="EMBL/GenBank/DDBJ databases">
        <authorList>
            <consortium name="Pathogen Informatics"/>
        </authorList>
    </citation>
    <scope>NUCLEOTIDE SEQUENCE [LARGE SCALE GENOMIC DNA]</scope>
    <source>
        <strain evidence="2 7">2789STDY5608872</strain>
    </source>
</reference>
<dbReference type="Proteomes" id="UP000095591">
    <property type="component" value="Unassembled WGS sequence"/>
</dbReference>
<name>A0A174T7F7_PARDI</name>
<reference evidence="4" key="4">
    <citation type="submission" date="2023-01" db="EMBL/GenBank/DDBJ databases">
        <title>Human gut microbiome strain richness.</title>
        <authorList>
            <person name="Chen-Liaw A."/>
        </authorList>
    </citation>
    <scope>NUCLEOTIDE SEQUENCE</scope>
    <source>
        <strain evidence="4">D35st1_E5_D35t1_190705</strain>
    </source>
</reference>
<feature type="transmembrane region" description="Helical" evidence="1">
    <location>
        <begin position="204"/>
        <end position="227"/>
    </location>
</feature>
<dbReference type="Proteomes" id="UP001211522">
    <property type="component" value="Unassembled WGS sequence"/>
</dbReference>
<dbReference type="Proteomes" id="UP001198806">
    <property type="component" value="Unassembled WGS sequence"/>
</dbReference>
<evidence type="ECO:0000313" key="5">
    <source>
        <dbReference type="EMBL" id="MRY58995.1"/>
    </source>
</evidence>
<organism evidence="5 8">
    <name type="scientific">Parabacteroides distasonis</name>
    <dbReference type="NCBI Taxonomy" id="823"/>
    <lineage>
        <taxon>Bacteria</taxon>
        <taxon>Pseudomonadati</taxon>
        <taxon>Bacteroidota</taxon>
        <taxon>Bacteroidia</taxon>
        <taxon>Bacteroidales</taxon>
        <taxon>Tannerellaceae</taxon>
        <taxon>Parabacteroides</taxon>
    </lineage>
</organism>
<keyword evidence="1" id="KW-0472">Membrane</keyword>
<evidence type="ECO:0000313" key="4">
    <source>
        <dbReference type="EMBL" id="MDB9137164.1"/>
    </source>
</evidence>
<feature type="transmembrane region" description="Helical" evidence="1">
    <location>
        <begin position="160"/>
        <end position="182"/>
    </location>
</feature>
<sequence>MNYWEVSLMDCQIKITDNKAVWKIQAALALIFLLNPFLGVLSTLFFVFVSKEKSMAFYLVIILTLFMWCLQSTRSFHLGEPSDWAGNYYYNFHNAAITDTLTYLFFTTKEYVWQAFNLIGYYLFDGDFLSYANFIVALTYMFTFAAIYKFWNYIQADPRFLVASLCLFAFVTEVNGICNNLLRQQFAMSMMLYAIIERCTNGRILYPLLVISFFTHTMTGFFIPFLFIRLGKKASFRFYIYIVLGFGLLYILFTNLSIFSSSSFYAFQRLATASNAYALKDIIQPSAVYPFLAVTVILYVKAFFFDSERRKCELYINNLFLILISMCLLMTSMPLMQTRYFIIRFFFMPLVVPYFFTAKGSLCDYYLITVPLCFAFRFFSTPSIWLASSNDIVYRSIFDYL</sequence>
<evidence type="ECO:0000313" key="2">
    <source>
        <dbReference type="EMBL" id="CUN32591.1"/>
    </source>
</evidence>
<evidence type="ECO:0000313" key="6">
    <source>
        <dbReference type="EMBL" id="WET64420.1"/>
    </source>
</evidence>
<keyword evidence="1" id="KW-0812">Transmembrane</keyword>
<dbReference type="GeneID" id="93524171"/>
<gene>
    <name evidence="2" type="ORF">ERS852429_04078</name>
    <name evidence="5" type="ORF">GKD59_13980</name>
    <name evidence="3" type="ORF">LI194_12530</name>
    <name evidence="6" type="ORF">P2T59_00125</name>
    <name evidence="4" type="ORF">PN612_01410</name>
</gene>
<evidence type="ECO:0000313" key="7">
    <source>
        <dbReference type="Proteomes" id="UP000095591"/>
    </source>
</evidence>
<proteinExistence type="predicted"/>